<keyword evidence="4" id="KW-0963">Cytoplasm</keyword>
<dbReference type="InterPro" id="IPR042197">
    <property type="entry name" value="Apaf_helical"/>
</dbReference>
<evidence type="ECO:0000313" key="16">
    <source>
        <dbReference type="Proteomes" id="UP001630127"/>
    </source>
</evidence>
<feature type="domain" description="Late blight resistance protein R1A-like N-terminal" evidence="12">
    <location>
        <begin position="140"/>
        <end position="399"/>
    </location>
</feature>
<dbReference type="Pfam" id="PF23598">
    <property type="entry name" value="LRR_14"/>
    <property type="match status" value="1"/>
</dbReference>
<keyword evidence="9" id="KW-0611">Plant defense</keyword>
<dbReference type="InterPro" id="IPR058922">
    <property type="entry name" value="WHD_DRP"/>
</dbReference>
<dbReference type="PANTHER" id="PTHR23155">
    <property type="entry name" value="DISEASE RESISTANCE PROTEIN RP"/>
    <property type="match status" value="1"/>
</dbReference>
<dbReference type="InterPro" id="IPR002182">
    <property type="entry name" value="NB-ARC"/>
</dbReference>
<dbReference type="GO" id="GO:0005524">
    <property type="term" value="F:ATP binding"/>
    <property type="evidence" value="ECO:0007669"/>
    <property type="project" value="UniProtKB-KW"/>
</dbReference>
<reference evidence="15 16" key="1">
    <citation type="submission" date="2024-11" db="EMBL/GenBank/DDBJ databases">
        <title>A near-complete genome assembly of Cinchona calisaya.</title>
        <authorList>
            <person name="Lian D.C."/>
            <person name="Zhao X.W."/>
            <person name="Wei L."/>
        </authorList>
    </citation>
    <scope>NUCLEOTIDE SEQUENCE [LARGE SCALE GENOMIC DNA]</scope>
    <source>
        <tissue evidence="15">Nenye</tissue>
    </source>
</reference>
<dbReference type="Proteomes" id="UP001630127">
    <property type="component" value="Unassembled WGS sequence"/>
</dbReference>
<evidence type="ECO:0000256" key="6">
    <source>
        <dbReference type="ARBA" id="ARBA00022667"/>
    </source>
</evidence>
<dbReference type="Gene3D" id="3.80.10.10">
    <property type="entry name" value="Ribonuclease Inhibitor"/>
    <property type="match status" value="1"/>
</dbReference>
<evidence type="ECO:0000256" key="7">
    <source>
        <dbReference type="ARBA" id="ARBA00022737"/>
    </source>
</evidence>
<sequence>MAASTPVDSVLHDVDLLLDSFEKHKEFDLGVFGLGKYFDDLKLNLQFLKTFLLCARKWSTNYHVFLESSNDSMKVDQVDHLPSLLSSIEETVNKIGSDIQSLCGRLESSLIDVNFVFSCLLPVVNPFKDNLMSFRQESIEVYTTLSNFNISLQSSCCMTDDELVDFLDSLLKNLVHLLRRLLYHDYHFKEDYIDVLPAQIEALEDKLAFSKTFIVFAKLFYIEHSLLEDLLTHIQFVALNAARASYMCYMCLSRIFLSYTYLLCDRGEELAKMHSMMSDLVQKIKAVDLLVYENYIKVLRASKSSASLQTMKMDKLIVRDFTDSLITSLWEILLCNTSFMVPVKGQLQILYEGLRFFRSILRKPQKQMDELDGKIVTILGDTATLICSVYLNNQVNEVDVDSSVIVVSPDCCAMLDNINGDIKLIKTQIIGSSITESLPSYQMFKGQEVHKISSLMPSKGTIPITHELGVELEDEADKVIDRLVIGSKNLEIIPIVGMPGLGKTTLAKSVYNHPSILHHFHIHLWCSVSQVYNTKKLLLQILLLPHSSLDEGDLFHELYKRLKGNKYLIVFDDVWNIGVWNDFGCSFPDDKNGSRILFTSRFSNVASEVKIGREPHNLRSLTDEESWELLQKKVFGNEGCPQALHGLGMEIAKSCKGLPLTIVVMAGILATVEHDSWDTVAAGLISTTVYDQCKNTLELSYEYLPHYLKTCLLYFGAFPEDQEIHTKKLMWLWIAEGFVQNTKSKRLEDLAEEYLMDLIGRNLVMVAKQRSIGGVRSCRIHDLLHEFCKAKAKEENFLLVLQESEDLSTFNEPSNLERLSIWSRVEHFKKSKLFCPRICSLLLFNQIENSDALMSHMSFVFCIYKHLRVLNLEQIILQHKDFPREVESLVELRYLGVQGLMKIIPPSIANLQNLETFLVITKSGPVTVPDTIWKMTELRHLHAVGRHIYCSLSNENLENTSDLHKLETLSTLIVCLGEVENIVSKIPNIRKLKILLLIAKESTGFCNMNPLASLESLKVSANKWPQIHVEFSFPMTLKKLVLEGLRMPWSKIQLIGELSNLEVLKLLQDSFEGKRWDLTDGGFVKLRFLSLKYLDVVEWTDTGCDDPFPSLQKLLLTGLSGLEEVPSSLESIPNLEVIMVQQCNDSVKSLVQKIEEEQKSFGNENLKTLIE</sequence>
<evidence type="ECO:0000259" key="13">
    <source>
        <dbReference type="Pfam" id="PF23559"/>
    </source>
</evidence>
<evidence type="ECO:0000259" key="11">
    <source>
        <dbReference type="Pfam" id="PF00931"/>
    </source>
</evidence>
<dbReference type="InterPro" id="IPR027417">
    <property type="entry name" value="P-loop_NTPase"/>
</dbReference>
<feature type="domain" description="Disease resistance R13L4/SHOC-2-like LRR" evidence="14">
    <location>
        <begin position="863"/>
        <end position="1156"/>
    </location>
</feature>
<organism evidence="15 16">
    <name type="scientific">Cinchona calisaya</name>
    <dbReference type="NCBI Taxonomy" id="153742"/>
    <lineage>
        <taxon>Eukaryota</taxon>
        <taxon>Viridiplantae</taxon>
        <taxon>Streptophyta</taxon>
        <taxon>Embryophyta</taxon>
        <taxon>Tracheophyta</taxon>
        <taxon>Spermatophyta</taxon>
        <taxon>Magnoliopsida</taxon>
        <taxon>eudicotyledons</taxon>
        <taxon>Gunneridae</taxon>
        <taxon>Pentapetalae</taxon>
        <taxon>asterids</taxon>
        <taxon>lamiids</taxon>
        <taxon>Gentianales</taxon>
        <taxon>Rubiaceae</taxon>
        <taxon>Cinchonoideae</taxon>
        <taxon>Cinchoneae</taxon>
        <taxon>Cinchona</taxon>
    </lineage>
</organism>
<dbReference type="InterPro" id="IPR021929">
    <property type="entry name" value="R1A-like_N"/>
</dbReference>
<evidence type="ECO:0000256" key="4">
    <source>
        <dbReference type="ARBA" id="ARBA00022490"/>
    </source>
</evidence>
<feature type="domain" description="Disease resistance protein winged helix" evidence="13">
    <location>
        <begin position="718"/>
        <end position="787"/>
    </location>
</feature>
<dbReference type="Pfam" id="PF00931">
    <property type="entry name" value="NB-ARC"/>
    <property type="match status" value="1"/>
</dbReference>
<dbReference type="InterPro" id="IPR044974">
    <property type="entry name" value="Disease_R_plants"/>
</dbReference>
<dbReference type="GO" id="GO:0005737">
    <property type="term" value="C:cytoplasm"/>
    <property type="evidence" value="ECO:0007669"/>
    <property type="project" value="UniProtKB-SubCell"/>
</dbReference>
<evidence type="ECO:0000259" key="14">
    <source>
        <dbReference type="Pfam" id="PF23598"/>
    </source>
</evidence>
<dbReference type="FunFam" id="1.10.10.10:FF:000322">
    <property type="entry name" value="Probable disease resistance protein At1g63360"/>
    <property type="match status" value="1"/>
</dbReference>
<evidence type="ECO:0000256" key="3">
    <source>
        <dbReference type="ARBA" id="ARBA00008894"/>
    </source>
</evidence>
<dbReference type="Pfam" id="PF23559">
    <property type="entry name" value="WHD_DRP"/>
    <property type="match status" value="1"/>
</dbReference>
<dbReference type="Gene3D" id="3.40.50.300">
    <property type="entry name" value="P-loop containing nucleotide triphosphate hydrolases"/>
    <property type="match status" value="1"/>
</dbReference>
<gene>
    <name evidence="15" type="ORF">ACH5RR_028402</name>
</gene>
<comment type="caution">
    <text evidence="15">The sequence shown here is derived from an EMBL/GenBank/DDBJ whole genome shotgun (WGS) entry which is preliminary data.</text>
</comment>
<dbReference type="GO" id="GO:0009626">
    <property type="term" value="P:plant-type hypersensitive response"/>
    <property type="evidence" value="ECO:0007669"/>
    <property type="project" value="UniProtKB-KW"/>
</dbReference>
<evidence type="ECO:0000256" key="8">
    <source>
        <dbReference type="ARBA" id="ARBA00022741"/>
    </source>
</evidence>
<proteinExistence type="inferred from homology"/>
<name>A0ABD2YNP0_9GENT</name>
<evidence type="ECO:0000256" key="9">
    <source>
        <dbReference type="ARBA" id="ARBA00022821"/>
    </source>
</evidence>
<keyword evidence="10" id="KW-0067">ATP-binding</keyword>
<dbReference type="SUPFAM" id="SSF52540">
    <property type="entry name" value="P-loop containing nucleoside triphosphate hydrolases"/>
    <property type="match status" value="1"/>
</dbReference>
<comment type="subcellular location">
    <subcellularLocation>
        <location evidence="2">Cytoplasm</location>
    </subcellularLocation>
</comment>
<dbReference type="AlphaFoldDB" id="A0ABD2YNP0"/>
<keyword evidence="8" id="KW-0547">Nucleotide-binding</keyword>
<evidence type="ECO:0000256" key="1">
    <source>
        <dbReference type="ARBA" id="ARBA00002074"/>
    </source>
</evidence>
<dbReference type="GO" id="GO:0051607">
    <property type="term" value="P:defense response to virus"/>
    <property type="evidence" value="ECO:0007669"/>
    <property type="project" value="UniProtKB-ARBA"/>
</dbReference>
<dbReference type="EMBL" id="JBJUIK010000012">
    <property type="protein sequence ID" value="KAL3509001.1"/>
    <property type="molecule type" value="Genomic_DNA"/>
</dbReference>
<evidence type="ECO:0000256" key="2">
    <source>
        <dbReference type="ARBA" id="ARBA00004496"/>
    </source>
</evidence>
<dbReference type="InterPro" id="IPR032675">
    <property type="entry name" value="LRR_dom_sf"/>
</dbReference>
<evidence type="ECO:0000313" key="15">
    <source>
        <dbReference type="EMBL" id="KAL3509001.1"/>
    </source>
</evidence>
<protein>
    <submittedName>
        <fullName evidence="15">Uncharacterized protein</fullName>
    </submittedName>
</protein>
<dbReference type="Gene3D" id="1.10.8.430">
    <property type="entry name" value="Helical domain of apoptotic protease-activating factors"/>
    <property type="match status" value="1"/>
</dbReference>
<feature type="domain" description="NB-ARC" evidence="11">
    <location>
        <begin position="473"/>
        <end position="638"/>
    </location>
</feature>
<accession>A0ABD2YNP0</accession>
<dbReference type="PANTHER" id="PTHR23155:SF1152">
    <property type="entry name" value="AAA+ ATPASE DOMAIN-CONTAINING PROTEIN"/>
    <property type="match status" value="1"/>
</dbReference>
<evidence type="ECO:0000256" key="5">
    <source>
        <dbReference type="ARBA" id="ARBA00022614"/>
    </source>
</evidence>
<keyword evidence="6" id="KW-0381">Hypersensitive response</keyword>
<keyword evidence="5" id="KW-0433">Leucine-rich repeat</keyword>
<comment type="function">
    <text evidence="1">Confers resistance to late blight (Phytophthora infestans) races carrying the avirulence gene Avr1. Resistance proteins guard the plant against pathogens that contain an appropriate avirulence protein via an indirect interaction with this avirulence protein. That triggers a defense system including the hypersensitive response, which restricts the pathogen growth.</text>
</comment>
<dbReference type="PRINTS" id="PR00364">
    <property type="entry name" value="DISEASERSIST"/>
</dbReference>
<comment type="similarity">
    <text evidence="3">Belongs to the disease resistance NB-LRR family.</text>
</comment>
<evidence type="ECO:0000259" key="12">
    <source>
        <dbReference type="Pfam" id="PF12061"/>
    </source>
</evidence>
<evidence type="ECO:0000256" key="10">
    <source>
        <dbReference type="ARBA" id="ARBA00022840"/>
    </source>
</evidence>
<dbReference type="FunFam" id="3.40.50.300:FF:001091">
    <property type="entry name" value="Probable disease resistance protein At1g61300"/>
    <property type="match status" value="1"/>
</dbReference>
<dbReference type="Gene3D" id="1.10.10.10">
    <property type="entry name" value="Winged helix-like DNA-binding domain superfamily/Winged helix DNA-binding domain"/>
    <property type="match status" value="1"/>
</dbReference>
<dbReference type="InterPro" id="IPR055414">
    <property type="entry name" value="LRR_R13L4/SHOC2-like"/>
</dbReference>
<keyword evidence="16" id="KW-1185">Reference proteome</keyword>
<dbReference type="SUPFAM" id="SSF52058">
    <property type="entry name" value="L domain-like"/>
    <property type="match status" value="1"/>
</dbReference>
<keyword evidence="7" id="KW-0677">Repeat</keyword>
<dbReference type="Pfam" id="PF12061">
    <property type="entry name" value="NB-LRR"/>
    <property type="match status" value="1"/>
</dbReference>
<dbReference type="InterPro" id="IPR036388">
    <property type="entry name" value="WH-like_DNA-bd_sf"/>
</dbReference>